<dbReference type="GO" id="GO:0006310">
    <property type="term" value="P:DNA recombination"/>
    <property type="evidence" value="ECO:0007669"/>
    <property type="project" value="UniProtKB-KW"/>
</dbReference>
<dbReference type="PROSITE" id="PS51898">
    <property type="entry name" value="TYR_RECOMBINASE"/>
    <property type="match status" value="1"/>
</dbReference>
<protein>
    <submittedName>
        <fullName evidence="4">Transposase</fullName>
    </submittedName>
</protein>
<sequence>MKTSKTFNVYFWLKRSCRKKNGQIPIYARVNVDGIRADISVKRSTTEENWCKASGRLNPRTSKAKDTNGYLDDVYAKLLDCHRQLHSENGLITAQAIKLRYLGKDKSFGTLSELVKYHTDHELQKLEQGTAKNYSATIKYLLRFIKKKYNTPDINLAVIDYAFLAKFETYLQTCPPLRKSQPLNNNGIMKHMERFQKLMGIATKFGCVRTNPFNFYEFKFEQYDSDYLDSQELEKLASSHIQEIGIGVVRDIFIFSCYTGLAYIEVKLLKKNDIVTGIDGEEWINVRRKKTNTPVKVPLLEEAKRVLDRYSDFPNADNGHSLLPVYSNQKVNEYLKIIAKRTHIKKHLTFHVARHTFATTVTLLNNVPVETVSKLLGHTKLSTTQKYARVIERKISNDMTKLKAKLKESKRSPNYRETAHDHLRIV</sequence>
<dbReference type="InterPro" id="IPR011010">
    <property type="entry name" value="DNA_brk_join_enz"/>
</dbReference>
<reference evidence="4 5" key="1">
    <citation type="submission" date="2017-08" db="EMBL/GenBank/DDBJ databases">
        <title>The complete genome sequence of Maribacter sp. B1, isolated from deep-sea sediment.</title>
        <authorList>
            <person name="Wu Y.-H."/>
            <person name="Cheng H."/>
            <person name="Xu X.-W."/>
        </authorList>
    </citation>
    <scope>NUCLEOTIDE SEQUENCE [LARGE SCALE GENOMIC DNA]</scope>
    <source>
        <strain evidence="4 5">B1</strain>
    </source>
</reference>
<dbReference type="CDD" id="cd01185">
    <property type="entry name" value="INTN1_C_like"/>
    <property type="match status" value="1"/>
</dbReference>
<evidence type="ECO:0000256" key="2">
    <source>
        <dbReference type="ARBA" id="ARBA00023125"/>
    </source>
</evidence>
<dbReference type="Proteomes" id="UP000215244">
    <property type="component" value="Chromosome"/>
</dbReference>
<organism evidence="4 5">
    <name type="scientific">Maribacter cobaltidurans</name>
    <dbReference type="NCBI Taxonomy" id="1178778"/>
    <lineage>
        <taxon>Bacteria</taxon>
        <taxon>Pseudomonadati</taxon>
        <taxon>Bacteroidota</taxon>
        <taxon>Flavobacteriia</taxon>
        <taxon>Flavobacteriales</taxon>
        <taxon>Flavobacteriaceae</taxon>
        <taxon>Maribacter</taxon>
    </lineage>
</organism>
<keyword evidence="5" id="KW-1185">Reference proteome</keyword>
<evidence type="ECO:0000313" key="5">
    <source>
        <dbReference type="Proteomes" id="UP000215244"/>
    </source>
</evidence>
<dbReference type="AlphaFoldDB" id="A0A223V884"/>
<dbReference type="InterPro" id="IPR025269">
    <property type="entry name" value="SAM-like_dom"/>
</dbReference>
<dbReference type="InterPro" id="IPR013762">
    <property type="entry name" value="Integrase-like_cat_sf"/>
</dbReference>
<dbReference type="Gene3D" id="1.10.150.130">
    <property type="match status" value="1"/>
</dbReference>
<keyword evidence="3" id="KW-0233">DNA recombination</keyword>
<dbReference type="PANTHER" id="PTHR30349:SF64">
    <property type="entry name" value="PROPHAGE INTEGRASE INTD-RELATED"/>
    <property type="match status" value="1"/>
</dbReference>
<gene>
    <name evidence="4" type="ORF">CJ263_15505</name>
</gene>
<dbReference type="EMBL" id="CP022957">
    <property type="protein sequence ID" value="ASV31506.1"/>
    <property type="molecule type" value="Genomic_DNA"/>
</dbReference>
<comment type="similarity">
    <text evidence="1">Belongs to the 'phage' integrase family.</text>
</comment>
<dbReference type="RefSeq" id="WP_094998108.1">
    <property type="nucleotide sequence ID" value="NZ_BMJL01000015.1"/>
</dbReference>
<dbReference type="OrthoDB" id="892893at2"/>
<dbReference type="Pfam" id="PF13102">
    <property type="entry name" value="Phage_int_SAM_5"/>
    <property type="match status" value="1"/>
</dbReference>
<evidence type="ECO:0000313" key="4">
    <source>
        <dbReference type="EMBL" id="ASV31506.1"/>
    </source>
</evidence>
<dbReference type="PANTHER" id="PTHR30349">
    <property type="entry name" value="PHAGE INTEGRASE-RELATED"/>
    <property type="match status" value="1"/>
</dbReference>
<dbReference type="GO" id="GO:0003677">
    <property type="term" value="F:DNA binding"/>
    <property type="evidence" value="ECO:0007669"/>
    <property type="project" value="UniProtKB-KW"/>
</dbReference>
<dbReference type="Pfam" id="PF17293">
    <property type="entry name" value="Arm-DNA-bind_5"/>
    <property type="match status" value="1"/>
</dbReference>
<dbReference type="InterPro" id="IPR002104">
    <property type="entry name" value="Integrase_catalytic"/>
</dbReference>
<dbReference type="KEGG" id="marb:CJ263_15505"/>
<name>A0A223V884_9FLAO</name>
<dbReference type="SUPFAM" id="SSF56349">
    <property type="entry name" value="DNA breaking-rejoining enzymes"/>
    <property type="match status" value="1"/>
</dbReference>
<dbReference type="Gene3D" id="1.10.443.10">
    <property type="entry name" value="Intergrase catalytic core"/>
    <property type="match status" value="1"/>
</dbReference>
<accession>A0A223V884</accession>
<dbReference type="Pfam" id="PF00589">
    <property type="entry name" value="Phage_integrase"/>
    <property type="match status" value="1"/>
</dbReference>
<evidence type="ECO:0000256" key="1">
    <source>
        <dbReference type="ARBA" id="ARBA00008857"/>
    </source>
</evidence>
<evidence type="ECO:0000256" key="3">
    <source>
        <dbReference type="ARBA" id="ARBA00023172"/>
    </source>
</evidence>
<dbReference type="InterPro" id="IPR050090">
    <property type="entry name" value="Tyrosine_recombinase_XerCD"/>
</dbReference>
<dbReference type="InterPro" id="IPR010998">
    <property type="entry name" value="Integrase_recombinase_N"/>
</dbReference>
<proteinExistence type="inferred from homology"/>
<dbReference type="InterPro" id="IPR035386">
    <property type="entry name" value="Arm-DNA-bind_5"/>
</dbReference>
<keyword evidence="2" id="KW-0238">DNA-binding</keyword>
<dbReference type="GO" id="GO:0015074">
    <property type="term" value="P:DNA integration"/>
    <property type="evidence" value="ECO:0007669"/>
    <property type="project" value="InterPro"/>
</dbReference>